<dbReference type="NCBIfam" id="TIGR01076">
    <property type="entry name" value="sortase_fam"/>
    <property type="match status" value="1"/>
</dbReference>
<dbReference type="InterPro" id="IPR023365">
    <property type="entry name" value="Sortase_dom-sf"/>
</dbReference>
<gene>
    <name evidence="3" type="ORF">UV05_C0050G0006</name>
</gene>
<dbReference type="EMBL" id="LCCZ01000050">
    <property type="protein sequence ID" value="KKS41915.1"/>
    <property type="molecule type" value="Genomic_DNA"/>
</dbReference>
<evidence type="ECO:0000256" key="1">
    <source>
        <dbReference type="ARBA" id="ARBA00022801"/>
    </source>
</evidence>
<protein>
    <submittedName>
        <fullName evidence="3">Fimbrial associated sortase</fullName>
    </submittedName>
</protein>
<dbReference type="Pfam" id="PF04203">
    <property type="entry name" value="Sortase"/>
    <property type="match status" value="1"/>
</dbReference>
<dbReference type="GO" id="GO:0016787">
    <property type="term" value="F:hydrolase activity"/>
    <property type="evidence" value="ECO:0007669"/>
    <property type="project" value="UniProtKB-KW"/>
</dbReference>
<keyword evidence="2" id="KW-0472">Membrane</keyword>
<feature type="transmembrane region" description="Helical" evidence="2">
    <location>
        <begin position="7"/>
        <end position="32"/>
    </location>
</feature>
<evidence type="ECO:0000313" key="3">
    <source>
        <dbReference type="EMBL" id="KKS41915.1"/>
    </source>
</evidence>
<dbReference type="InterPro" id="IPR042003">
    <property type="entry name" value="Sortase_E"/>
</dbReference>
<comment type="caution">
    <text evidence="3">The sequence shown here is derived from an EMBL/GenBank/DDBJ whole genome shotgun (WGS) entry which is preliminary data.</text>
</comment>
<accession>A0A0G0YZC5</accession>
<reference evidence="3 4" key="1">
    <citation type="journal article" date="2015" name="Nature">
        <title>rRNA introns, odd ribosomes, and small enigmatic genomes across a large radiation of phyla.</title>
        <authorList>
            <person name="Brown C.T."/>
            <person name="Hug L.A."/>
            <person name="Thomas B.C."/>
            <person name="Sharon I."/>
            <person name="Castelle C.J."/>
            <person name="Singh A."/>
            <person name="Wilkins M.J."/>
            <person name="Williams K.H."/>
            <person name="Banfield J.F."/>
        </authorList>
    </citation>
    <scope>NUCLEOTIDE SEQUENCE [LARGE SCALE GENOMIC DNA]</scope>
</reference>
<dbReference type="Gene3D" id="2.40.260.10">
    <property type="entry name" value="Sortase"/>
    <property type="match status" value="1"/>
</dbReference>
<sequence>MPSPKKIILLTTKALANALLLGGLSFVLYTLFPVAQIFAQNISGQNGKKVGKTQIKDTFGDALNLYRKTTFGDLLKIAPPLSVNPVDENASIVIEKINVNSPIVWNVSVTNEKEYLKALDSGVAHAAGSALPSDPKGNVYIFSHSTFNVWEIKKYSASFTELNKLQKDDRISILYNGHRYDYLVKQKEIVPGFNTEPLTKKTDEAILTLQTCDPPGVEENRLIITAKRMAVY</sequence>
<name>A0A0G0YZC5_9BACT</name>
<keyword evidence="2" id="KW-1133">Transmembrane helix</keyword>
<dbReference type="Proteomes" id="UP000034875">
    <property type="component" value="Unassembled WGS sequence"/>
</dbReference>
<organism evidence="3 4">
    <name type="scientific">candidate division CPR1 bacterium GW2011_GWA2_42_17</name>
    <dbReference type="NCBI Taxonomy" id="1618341"/>
    <lineage>
        <taxon>Bacteria</taxon>
        <taxon>candidate division CPR1</taxon>
    </lineage>
</organism>
<dbReference type="InterPro" id="IPR005754">
    <property type="entry name" value="Sortase"/>
</dbReference>
<keyword evidence="2" id="KW-0812">Transmembrane</keyword>
<evidence type="ECO:0000313" key="4">
    <source>
        <dbReference type="Proteomes" id="UP000034875"/>
    </source>
</evidence>
<keyword evidence="1" id="KW-0378">Hydrolase</keyword>
<dbReference type="AlphaFoldDB" id="A0A0G0YZC5"/>
<proteinExistence type="predicted"/>
<dbReference type="CDD" id="cd05830">
    <property type="entry name" value="Sortase_E"/>
    <property type="match status" value="1"/>
</dbReference>
<evidence type="ECO:0000256" key="2">
    <source>
        <dbReference type="SAM" id="Phobius"/>
    </source>
</evidence>
<dbReference type="SUPFAM" id="SSF63817">
    <property type="entry name" value="Sortase"/>
    <property type="match status" value="1"/>
</dbReference>